<comment type="caution">
    <text evidence="2">The sequence shown here is derived from an EMBL/GenBank/DDBJ whole genome shotgun (WGS) entry which is preliminary data.</text>
</comment>
<protein>
    <recommendedName>
        <fullName evidence="1">Nif11 domain-containing protein</fullName>
    </recommendedName>
</protein>
<reference evidence="2 3" key="1">
    <citation type="submission" date="2018-09" db="EMBL/GenBank/DDBJ databases">
        <title>Evolutionary history of phycoerythrin pigmentation in the water bloom-forming cyanobacterium Microcystis aeruginosa.</title>
        <authorList>
            <person name="Tanabe Y."/>
            <person name="Tanabe Y."/>
            <person name="Yamaguchi H."/>
        </authorList>
    </citation>
    <scope>NUCLEOTIDE SEQUENCE [LARGE SCALE GENOMIC DNA]</scope>
    <source>
        <strain evidence="2 3">NIES-2519</strain>
    </source>
</reference>
<dbReference type="EMBL" id="BHVO01000042">
    <property type="protein sequence ID" value="GCA71022.1"/>
    <property type="molecule type" value="Genomic_DNA"/>
</dbReference>
<gene>
    <name evidence="2" type="ORF">MiYa_02559</name>
</gene>
<dbReference type="AlphaFoldDB" id="A0A5A5RCW7"/>
<dbReference type="Proteomes" id="UP000323569">
    <property type="component" value="Unassembled WGS sequence"/>
</dbReference>
<feature type="domain" description="Nif11" evidence="1">
    <location>
        <begin position="1"/>
        <end position="46"/>
    </location>
</feature>
<dbReference type="InterPro" id="IPR012903">
    <property type="entry name" value="Nif11"/>
</dbReference>
<organism evidence="2 3">
    <name type="scientific">Microcystis aeruginosa NIES-2519</name>
    <dbReference type="NCBI Taxonomy" id="2303981"/>
    <lineage>
        <taxon>Bacteria</taxon>
        <taxon>Bacillati</taxon>
        <taxon>Cyanobacteriota</taxon>
        <taxon>Cyanophyceae</taxon>
        <taxon>Oscillatoriophycideae</taxon>
        <taxon>Chroococcales</taxon>
        <taxon>Microcystaceae</taxon>
        <taxon>Microcystis</taxon>
    </lineage>
</organism>
<name>A0A5A5RCW7_MICAE</name>
<evidence type="ECO:0000259" key="1">
    <source>
        <dbReference type="Pfam" id="PF07862"/>
    </source>
</evidence>
<accession>A0A5A5RCW7</accession>
<dbReference type="RefSeq" id="WP_008197439.1">
    <property type="nucleotide sequence ID" value="NZ_BHVO01000042.1"/>
</dbReference>
<dbReference type="Pfam" id="PF07862">
    <property type="entry name" value="Nif11"/>
    <property type="match status" value="1"/>
</dbReference>
<proteinExistence type="predicted"/>
<sequence length="103" mass="12257">MSKREVCNFLKALAEDSLLKNELKVKEKDEVMRYAQQRYDFTQREFDDFVWVLENLLADKRGEKFDLAFSLWETMWGKYYLEFVVDNVIGSLSDQDLEKVIGS</sequence>
<evidence type="ECO:0000313" key="2">
    <source>
        <dbReference type="EMBL" id="GCA71022.1"/>
    </source>
</evidence>
<evidence type="ECO:0000313" key="3">
    <source>
        <dbReference type="Proteomes" id="UP000323569"/>
    </source>
</evidence>